<feature type="region of interest" description="Disordered" evidence="1">
    <location>
        <begin position="73"/>
        <end position="92"/>
    </location>
</feature>
<evidence type="ECO:0000256" key="1">
    <source>
        <dbReference type="SAM" id="MobiDB-lite"/>
    </source>
</evidence>
<dbReference type="AlphaFoldDB" id="A0A5J4WK74"/>
<dbReference type="EMBL" id="SNRW01001718">
    <property type="protein sequence ID" value="KAA6395308.1"/>
    <property type="molecule type" value="Genomic_DNA"/>
</dbReference>
<name>A0A5J4WK74_9EUKA</name>
<evidence type="ECO:0000313" key="2">
    <source>
        <dbReference type="EMBL" id="KAA6395308.1"/>
    </source>
</evidence>
<organism evidence="2 3">
    <name type="scientific">Streblomastix strix</name>
    <dbReference type="NCBI Taxonomy" id="222440"/>
    <lineage>
        <taxon>Eukaryota</taxon>
        <taxon>Metamonada</taxon>
        <taxon>Preaxostyla</taxon>
        <taxon>Oxymonadida</taxon>
        <taxon>Streblomastigidae</taxon>
        <taxon>Streblomastix</taxon>
    </lineage>
</organism>
<evidence type="ECO:0000313" key="3">
    <source>
        <dbReference type="Proteomes" id="UP000324800"/>
    </source>
</evidence>
<accession>A0A5J4WK74</accession>
<dbReference type="Proteomes" id="UP000324800">
    <property type="component" value="Unassembled WGS sequence"/>
</dbReference>
<feature type="compositionally biased region" description="Basic and acidic residues" evidence="1">
    <location>
        <begin position="76"/>
        <end position="92"/>
    </location>
</feature>
<protein>
    <submittedName>
        <fullName evidence="2">Uncharacterized protein</fullName>
    </submittedName>
</protein>
<sequence length="92" mass="10838">MQKSFRREFRKKIRKIVLALSTGIFPRSYYRAIDMKLVTNDDSNPMFPQVRGTMRNIVSAKILVSPNEPIKRKKEVLHDDSDNEKEIKSKEK</sequence>
<proteinExistence type="predicted"/>
<gene>
    <name evidence="2" type="ORF">EZS28_009171</name>
</gene>
<comment type="caution">
    <text evidence="2">The sequence shown here is derived from an EMBL/GenBank/DDBJ whole genome shotgun (WGS) entry which is preliminary data.</text>
</comment>
<reference evidence="2 3" key="1">
    <citation type="submission" date="2019-03" db="EMBL/GenBank/DDBJ databases">
        <title>Single cell metagenomics reveals metabolic interactions within the superorganism composed of flagellate Streblomastix strix and complex community of Bacteroidetes bacteria on its surface.</title>
        <authorList>
            <person name="Treitli S.C."/>
            <person name="Kolisko M."/>
            <person name="Husnik F."/>
            <person name="Keeling P."/>
            <person name="Hampl V."/>
        </authorList>
    </citation>
    <scope>NUCLEOTIDE SEQUENCE [LARGE SCALE GENOMIC DNA]</scope>
    <source>
        <strain evidence="2">ST1C</strain>
    </source>
</reference>